<accession>A0AAF3F2A7</accession>
<keyword evidence="14" id="KW-1015">Disulfide bond</keyword>
<comment type="cofactor">
    <cofactor evidence="1">
        <name>Mn(2+)</name>
        <dbReference type="ChEBI" id="CHEBI:29035"/>
    </cofactor>
</comment>
<dbReference type="Pfam" id="PF20931">
    <property type="entry name" value="Dicer_platform"/>
    <property type="match status" value="1"/>
</dbReference>
<dbReference type="WBParaSite" id="MBELARI_LOCUS20645">
    <property type="protein sequence ID" value="MBELARI_LOCUS20645"/>
    <property type="gene ID" value="MBELARI_LOCUS20645"/>
</dbReference>
<dbReference type="SUPFAM" id="SSF69065">
    <property type="entry name" value="RNase III domain-like"/>
    <property type="match status" value="2"/>
</dbReference>
<keyword evidence="26" id="KW-1185">Reference proteome</keyword>
<keyword evidence="16" id="KW-0464">Manganese</keyword>
<dbReference type="PROSITE" id="PS51327">
    <property type="entry name" value="DICER_DSRBF"/>
    <property type="match status" value="1"/>
</dbReference>
<dbReference type="GO" id="GO:0070578">
    <property type="term" value="C:RISC-loading complex"/>
    <property type="evidence" value="ECO:0007669"/>
    <property type="project" value="TreeGrafter"/>
</dbReference>
<organism evidence="26 27">
    <name type="scientific">Mesorhabditis belari</name>
    <dbReference type="NCBI Taxonomy" id="2138241"/>
    <lineage>
        <taxon>Eukaryota</taxon>
        <taxon>Metazoa</taxon>
        <taxon>Ecdysozoa</taxon>
        <taxon>Nematoda</taxon>
        <taxon>Chromadorea</taxon>
        <taxon>Rhabditida</taxon>
        <taxon>Rhabditina</taxon>
        <taxon>Rhabditomorpha</taxon>
        <taxon>Rhabditoidea</taxon>
        <taxon>Rhabditidae</taxon>
        <taxon>Mesorhabditinae</taxon>
        <taxon>Mesorhabditis</taxon>
    </lineage>
</organism>
<dbReference type="InterPro" id="IPR044441">
    <property type="entry name" value="DICER_DSRM"/>
</dbReference>
<keyword evidence="12" id="KW-0460">Magnesium</keyword>
<protein>
    <submittedName>
        <fullName evidence="27">Uncharacterized protein</fullName>
    </submittedName>
</protein>
<dbReference type="Gene3D" id="3.30.160.380">
    <property type="entry name" value="Dicer dimerisation domain"/>
    <property type="match status" value="1"/>
</dbReference>
<dbReference type="InterPro" id="IPR003100">
    <property type="entry name" value="PAZ_dom"/>
</dbReference>
<dbReference type="InterPro" id="IPR014001">
    <property type="entry name" value="Helicase_ATP-bd"/>
</dbReference>
<dbReference type="Pfam" id="PF20930">
    <property type="entry name" value="Dicer_PBD"/>
    <property type="match status" value="1"/>
</dbReference>
<evidence type="ECO:0000256" key="18">
    <source>
        <dbReference type="PROSITE-ProRule" id="PRU00657"/>
    </source>
</evidence>
<dbReference type="InterPro" id="IPR001650">
    <property type="entry name" value="Helicase_C-like"/>
</dbReference>
<evidence type="ECO:0000256" key="1">
    <source>
        <dbReference type="ARBA" id="ARBA00001936"/>
    </source>
</evidence>
<feature type="domain" description="RNase III" evidence="21">
    <location>
        <begin position="1385"/>
        <end position="1585"/>
    </location>
</feature>
<dbReference type="Pfam" id="PF01391">
    <property type="entry name" value="Collagen"/>
    <property type="match status" value="1"/>
</dbReference>
<dbReference type="InterPro" id="IPR008160">
    <property type="entry name" value="Collagen"/>
</dbReference>
<evidence type="ECO:0000256" key="13">
    <source>
        <dbReference type="ARBA" id="ARBA00022884"/>
    </source>
</evidence>
<dbReference type="FunFam" id="2.170.260.10:FF:000002">
    <property type="entry name" value="Putative Endoribonuclease Dicer"/>
    <property type="match status" value="1"/>
</dbReference>
<dbReference type="FunFam" id="3.40.50.300:FF:000628">
    <property type="entry name" value="Endoribonuclease Dicer"/>
    <property type="match status" value="1"/>
</dbReference>
<dbReference type="GO" id="GO:0005634">
    <property type="term" value="C:nucleus"/>
    <property type="evidence" value="ECO:0007669"/>
    <property type="project" value="TreeGrafter"/>
</dbReference>
<feature type="compositionally biased region" description="Gly residues" evidence="19">
    <location>
        <begin position="2105"/>
        <end position="2126"/>
    </location>
</feature>
<keyword evidence="15" id="KW-0943">RNA-mediated gene silencing</keyword>
<feature type="compositionally biased region" description="Low complexity" evidence="19">
    <location>
        <begin position="2158"/>
        <end position="2168"/>
    </location>
</feature>
<dbReference type="PROSITE" id="PS51192">
    <property type="entry name" value="HELICASE_ATP_BIND_1"/>
    <property type="match status" value="1"/>
</dbReference>
<dbReference type="InterPro" id="IPR006935">
    <property type="entry name" value="Helicase/UvrB_N"/>
</dbReference>
<dbReference type="Pfam" id="PF20932">
    <property type="entry name" value="Dicer_dsRBD"/>
    <property type="match status" value="1"/>
</dbReference>
<dbReference type="PANTHER" id="PTHR14950:SF37">
    <property type="entry name" value="ENDORIBONUCLEASE DICER"/>
    <property type="match status" value="1"/>
</dbReference>
<dbReference type="Pfam" id="PF01484">
    <property type="entry name" value="Col_cuticle_N"/>
    <property type="match status" value="1"/>
</dbReference>
<evidence type="ECO:0000256" key="17">
    <source>
        <dbReference type="ARBA" id="ARBA00035116"/>
    </source>
</evidence>
<dbReference type="PROSITE" id="PS51194">
    <property type="entry name" value="HELICASE_CTER"/>
    <property type="match status" value="1"/>
</dbReference>
<dbReference type="PROSITE" id="PS50137">
    <property type="entry name" value="DS_RBD"/>
    <property type="match status" value="1"/>
</dbReference>
<evidence type="ECO:0000256" key="19">
    <source>
        <dbReference type="SAM" id="MobiDB-lite"/>
    </source>
</evidence>
<dbReference type="GO" id="GO:0004530">
    <property type="term" value="F:deoxyribonuclease I activity"/>
    <property type="evidence" value="ECO:0007669"/>
    <property type="project" value="TreeGrafter"/>
</dbReference>
<dbReference type="GO" id="GO:0003723">
    <property type="term" value="F:RNA binding"/>
    <property type="evidence" value="ECO:0007669"/>
    <property type="project" value="UniProtKB-UniRule"/>
</dbReference>
<evidence type="ECO:0000259" key="23">
    <source>
        <dbReference type="PROSITE" id="PS51192"/>
    </source>
</evidence>
<evidence type="ECO:0000256" key="2">
    <source>
        <dbReference type="ARBA" id="ARBA00001946"/>
    </source>
</evidence>
<dbReference type="SMART" id="SM01088">
    <property type="entry name" value="Col_cuticle_N"/>
    <property type="match status" value="1"/>
</dbReference>
<dbReference type="Gene3D" id="2.170.260.10">
    <property type="entry name" value="paz domain"/>
    <property type="match status" value="1"/>
</dbReference>
<feature type="compositionally biased region" description="Low complexity" evidence="19">
    <location>
        <begin position="2192"/>
        <end position="2201"/>
    </location>
</feature>
<dbReference type="InterPro" id="IPR036389">
    <property type="entry name" value="RNase_III_sf"/>
</dbReference>
<dbReference type="PROSITE" id="PS50821">
    <property type="entry name" value="PAZ"/>
    <property type="match status" value="1"/>
</dbReference>
<dbReference type="Proteomes" id="UP000887575">
    <property type="component" value="Unassembled WGS sequence"/>
</dbReference>
<dbReference type="GO" id="GO:0006309">
    <property type="term" value="P:apoptotic DNA fragmentation"/>
    <property type="evidence" value="ECO:0007669"/>
    <property type="project" value="TreeGrafter"/>
</dbReference>
<dbReference type="InterPro" id="IPR048513">
    <property type="entry name" value="Dicer_PBD"/>
</dbReference>
<dbReference type="GO" id="GO:0046872">
    <property type="term" value="F:metal ion binding"/>
    <property type="evidence" value="ECO:0007669"/>
    <property type="project" value="UniProtKB-KW"/>
</dbReference>
<dbReference type="InterPro" id="IPR000999">
    <property type="entry name" value="RNase_III_dom"/>
</dbReference>
<evidence type="ECO:0000256" key="9">
    <source>
        <dbReference type="ARBA" id="ARBA00022801"/>
    </source>
</evidence>
<dbReference type="GO" id="GO:0005524">
    <property type="term" value="F:ATP binding"/>
    <property type="evidence" value="ECO:0007669"/>
    <property type="project" value="UniProtKB-KW"/>
</dbReference>
<feature type="domain" description="DRBM" evidence="20">
    <location>
        <begin position="1828"/>
        <end position="1895"/>
    </location>
</feature>
<evidence type="ECO:0000256" key="4">
    <source>
        <dbReference type="ARBA" id="ARBA00022722"/>
    </source>
</evidence>
<feature type="domain" description="Helicase ATP-binding" evidence="23">
    <location>
        <begin position="23"/>
        <end position="203"/>
    </location>
</feature>
<evidence type="ECO:0000256" key="16">
    <source>
        <dbReference type="ARBA" id="ARBA00023211"/>
    </source>
</evidence>
<evidence type="ECO:0000313" key="27">
    <source>
        <dbReference type="WBParaSite" id="MBELARI_LOCUS20645"/>
    </source>
</evidence>
<dbReference type="GO" id="GO:0030422">
    <property type="term" value="P:siRNA processing"/>
    <property type="evidence" value="ECO:0007669"/>
    <property type="project" value="InterPro"/>
</dbReference>
<dbReference type="InterPro" id="IPR048512">
    <property type="entry name" value="Dicer_platform"/>
</dbReference>
<proteinExistence type="inferred from homology"/>
<dbReference type="InterPro" id="IPR005034">
    <property type="entry name" value="Dicer_dimerisation"/>
</dbReference>
<evidence type="ECO:0000256" key="10">
    <source>
        <dbReference type="ARBA" id="ARBA00022806"/>
    </source>
</evidence>
<feature type="domain" description="RNase III" evidence="21">
    <location>
        <begin position="1637"/>
        <end position="1800"/>
    </location>
</feature>
<dbReference type="Gene3D" id="1.10.1520.10">
    <property type="entry name" value="Ribonuclease III domain"/>
    <property type="match status" value="2"/>
</dbReference>
<evidence type="ECO:0000259" key="25">
    <source>
        <dbReference type="PROSITE" id="PS51327"/>
    </source>
</evidence>
<dbReference type="SUPFAM" id="SSF52540">
    <property type="entry name" value="P-loop containing nucleoside triphosphate hydrolases"/>
    <property type="match status" value="1"/>
</dbReference>
<keyword evidence="9" id="KW-0378">Hydrolase</keyword>
<evidence type="ECO:0000256" key="6">
    <source>
        <dbReference type="ARBA" id="ARBA00022737"/>
    </source>
</evidence>
<dbReference type="SMART" id="SM00490">
    <property type="entry name" value="HELICc"/>
    <property type="match status" value="1"/>
</dbReference>
<dbReference type="CDD" id="cd18034">
    <property type="entry name" value="DEXHc_dicer"/>
    <property type="match status" value="1"/>
</dbReference>
<feature type="compositionally biased region" description="Pro residues" evidence="19">
    <location>
        <begin position="2169"/>
        <end position="2180"/>
    </location>
</feature>
<dbReference type="SMART" id="SM00535">
    <property type="entry name" value="RIBOc"/>
    <property type="match status" value="2"/>
</dbReference>
<dbReference type="FunFam" id="1.10.1520.10:FF:000005">
    <property type="entry name" value="Putative endoribonuclease dicer"/>
    <property type="match status" value="1"/>
</dbReference>
<evidence type="ECO:0000256" key="12">
    <source>
        <dbReference type="ARBA" id="ARBA00022842"/>
    </source>
</evidence>
<keyword evidence="10" id="KW-0347">Helicase</keyword>
<dbReference type="GO" id="GO:0005737">
    <property type="term" value="C:cytoplasm"/>
    <property type="evidence" value="ECO:0007669"/>
    <property type="project" value="TreeGrafter"/>
</dbReference>
<keyword evidence="8" id="KW-0255">Endonuclease</keyword>
<evidence type="ECO:0000256" key="7">
    <source>
        <dbReference type="ARBA" id="ARBA00022741"/>
    </source>
</evidence>
<dbReference type="GO" id="GO:0003677">
    <property type="term" value="F:DNA binding"/>
    <property type="evidence" value="ECO:0007669"/>
    <property type="project" value="InterPro"/>
</dbReference>
<feature type="domain" description="Dicer dsRNA-binding fold" evidence="25">
    <location>
        <begin position="560"/>
        <end position="656"/>
    </location>
</feature>
<dbReference type="PROSITE" id="PS00517">
    <property type="entry name" value="RNASE_3_1"/>
    <property type="match status" value="1"/>
</dbReference>
<sequence length="2235" mass="249471">MSHGFRRDVEANHFTPREYQIELLEVATKRNTIVQLGTGSGKTLIAILLIKEYGTQVFTSIANGGKRIFFLVQNVSLVQQQAEQISIHTSMNVGLLHGSLNTNTTTDINKWNKYIDEHHVIVLTAQVFLDLIDHAFYDPTNAALLIFDECHHCMGSKHAYRLIMDRVRKLDKTNRPRILGLTASLINNKTSPENLERDIVKLEMILDATVATASDLAATSKYGAKPTEVMVNCRNSIEAGTTKSISILLERVLVFCQGYNGFQVDLDVDPRKYIRETINRTLCVLRQCGQWCTWKVVQFLVKELTKQMKLPHVPEKTQDFLRIAETALITVRRLLEPKLKAIKLTDELKDFLTPRLNKLLELLLAFNPEETGKPLSGIVFVDQRMIAYALKTLLKHLARFDQKNFGFLKVDFIVGYSSSFSIDQTESQALQKRQIECLRKFHRNELNLIIATNVLEEGVDVRQCNLVVKFDRPIEFRSYVQSRGRARKPGSHYVIMCEESQVSDCMRDLKDFRAIEKLLLARYCSVHNPTGQEELLSDVDDVRPPYVVPTTGAKVALSGAIALLNRYCASLPSDIFTRLVPENKLIPVTVNGFMRYQAELYLPINSPIKEIIRLSDPCDSKKMAQMMIALKACEILHRKGELNDYLLPQGKDTVAKLMSQLDEDPDECIPGLAARVGSSKRKQLYDKRVAKVLNRALPKKNADNYVYVLEMELIKEPSLESNPKGRKFQDPQQMACCFGFLSSIILPPIPPFPAYLRQGDMRVYVRRASNMVCLNEHTLQMLIQFHDYVFKNVLLLKDNLQLSLSEFSAMNTLIVPLKRIPQENGNIDYEINMRYVTELVQCKGNLPRVPDPEERKDYKFRKEDYLDAVVMPWYRSMEQPTFYYVAEILESMNPNSPFPDNAFGSFNEYFEKKYNIQIYDQEQALLDVDYTSNRLNLLLPRPRSSRRPVKTSDLVQRQILVPELMDRHPIAAHLWNTICSLPCLFYRINQLLLADELRERICREALHISETVPEDFHWNPLTYPSTYEEKQSLIVAKIQQLRKENKCLEGTSEILPTGENPGFEIGVWDPELGSGLVWRETDLVGGQTAISQPLHIDADVERDPDTLGLMKPYAASSGDLSDDEENDAIIFLDSRKFSSKVKDNNIDDFANPRQEVIASMGNENWDNWNVEIPTTNNLPFEILPFSDNNFDLNGLNADVQKLVMNEPNFLSYAIPELKNDGQKAVAKSTINGKTRTPLQFDGVDGKEDFEKRRKQEDTVNLIDFDDGVENDLIGMSKYREFKWEDELQALMSGEEQKNMKDEQILKAIAPDVSIKDHPVTAPKTDSSFTFISASPATSGTSLVTSTSNSLIDIDVAPSSSQTHLAGRPWPRATAYDGRYGVSPCLLLQALTTSNANDGINLERLETIGDSFLKYAVTDFLYHTHWDQHEGKLSFARSKEVSNCNLYHLGRRLDLPSLIVGYKFDVQDAWLPPCYVPNSDFKAPNSEFAEEEDRLMESVLAGVSDAATKDVKSTTGWDADDGNNAITTVVNGVEVTNFPKINAANEALMNELAPLPFNMLTQQQMSDKSIADSVEALIGAHLLSLGPEKTLLVMKWLGIKVLTEPPKLTSPLLRMIDTMENPTRSSHQLSEFWVSFQLSKVEETIGYQFKDKAYLLQAFTHVSFFRNRITGCYQRLEFLGDAVLDYMITRFLYEHERQYSPGVLTDLRSALVNNTIFASLAIKYGFHKHFVAICPGLHQMIEKFVKLCREKNFFDANFNAEMYMVTTEEEYDEGQEEDIEVPKAMSDIFESLAGAVYLDSGRDLDIVWRVFYGLMKNTIDECCRNPPRSPIRELLELEPGHTRFSKMERIIETGKARVTVEVNKGGSGPIRFTGMARNYRIAKATAAKRALKYLKSLEEQKLRSKKPTGLEARDEQKSSLLKGPQIFEMDEKKSLGNSSARTSAFTSIVLATVAITACLVTIPLVFSYVQTLESSIHAEVESCKTRARDLWREMLEVQVGAGRPVAARVARSAVMTPELAENVERAKRQWWQQQQGGGGSCCTCQRGAPGPPGVPGNDGADGVDGDIGENGNPGAPAYTNPDYGRPRPQCGCESPSGPAGAPGNRGQPGGPGAPGRPGSGGGMGAPGRPGADGHPGAPGNPGRPGSPGAPGQVTGTSQGAPGEAGRPGAPGNPGPKGPPGFPGDSGAPGRNGEPGADGAPGRPGEPGRDGQPGQPGRPGDRGDCSHCPPARVAPGY</sequence>
<comment type="subunit">
    <text evidence="3">Collagen polypeptide chains are complexed within the cuticle by disulfide bonds and other types of covalent cross-links.</text>
</comment>
<dbReference type="FunFam" id="1.10.1520.10:FF:000023">
    <property type="entry name" value="Endoribonuclease dcr-1"/>
    <property type="match status" value="1"/>
</dbReference>
<comment type="similarity">
    <text evidence="17 18">Belongs to the helicase family. Dicer subfamily.</text>
</comment>
<dbReference type="SMART" id="SM00949">
    <property type="entry name" value="PAZ"/>
    <property type="match status" value="1"/>
</dbReference>
<dbReference type="GO" id="GO:0031054">
    <property type="term" value="P:pre-miRNA processing"/>
    <property type="evidence" value="ECO:0007669"/>
    <property type="project" value="InterPro"/>
</dbReference>
<evidence type="ECO:0000256" key="11">
    <source>
        <dbReference type="ARBA" id="ARBA00022840"/>
    </source>
</evidence>
<comment type="cofactor">
    <cofactor evidence="2">
        <name>Mg(2+)</name>
        <dbReference type="ChEBI" id="CHEBI:18420"/>
    </cofactor>
</comment>
<evidence type="ECO:0000256" key="15">
    <source>
        <dbReference type="ARBA" id="ARBA00023158"/>
    </source>
</evidence>
<dbReference type="Gene3D" id="3.30.160.20">
    <property type="match status" value="1"/>
</dbReference>
<dbReference type="InterPro" id="IPR002486">
    <property type="entry name" value="Col_cuticle_N"/>
</dbReference>
<evidence type="ECO:0000259" key="22">
    <source>
        <dbReference type="PROSITE" id="PS50821"/>
    </source>
</evidence>
<dbReference type="GO" id="GO:0042302">
    <property type="term" value="F:structural constituent of cuticle"/>
    <property type="evidence" value="ECO:0007669"/>
    <property type="project" value="InterPro"/>
</dbReference>
<dbReference type="PROSITE" id="PS50142">
    <property type="entry name" value="RNASE_3_2"/>
    <property type="match status" value="2"/>
</dbReference>
<dbReference type="Pfam" id="PF02170">
    <property type="entry name" value="PAZ"/>
    <property type="match status" value="1"/>
</dbReference>
<keyword evidence="11" id="KW-0067">ATP-binding</keyword>
<evidence type="ECO:0000259" key="20">
    <source>
        <dbReference type="PROSITE" id="PS50137"/>
    </source>
</evidence>
<dbReference type="InterPro" id="IPR027417">
    <property type="entry name" value="P-loop_NTPase"/>
</dbReference>
<feature type="domain" description="Helicase C-terminal" evidence="24">
    <location>
        <begin position="358"/>
        <end position="536"/>
    </location>
</feature>
<dbReference type="GO" id="GO:0004386">
    <property type="term" value="F:helicase activity"/>
    <property type="evidence" value="ECO:0007669"/>
    <property type="project" value="UniProtKB-KW"/>
</dbReference>
<dbReference type="Pfam" id="PF00636">
    <property type="entry name" value="Ribonuclease_3"/>
    <property type="match status" value="2"/>
</dbReference>
<keyword evidence="6" id="KW-0677">Repeat</keyword>
<evidence type="ECO:0000313" key="26">
    <source>
        <dbReference type="Proteomes" id="UP000887575"/>
    </source>
</evidence>
<keyword evidence="5" id="KW-0479">Metal-binding</keyword>
<dbReference type="Pfam" id="PF00271">
    <property type="entry name" value="Helicase_C"/>
    <property type="match status" value="1"/>
</dbReference>
<evidence type="ECO:0000256" key="3">
    <source>
        <dbReference type="ARBA" id="ARBA00011518"/>
    </source>
</evidence>
<dbReference type="InterPro" id="IPR036085">
    <property type="entry name" value="PAZ_dom_sf"/>
</dbReference>
<dbReference type="InterPro" id="IPR014720">
    <property type="entry name" value="dsRBD_dom"/>
</dbReference>
<evidence type="ECO:0000259" key="24">
    <source>
        <dbReference type="PROSITE" id="PS51194"/>
    </source>
</evidence>
<feature type="domain" description="PAZ" evidence="22">
    <location>
        <begin position="835"/>
        <end position="969"/>
    </location>
</feature>
<dbReference type="Gene3D" id="3.40.50.300">
    <property type="entry name" value="P-loop containing nucleotide triphosphate hydrolases"/>
    <property type="match status" value="2"/>
</dbReference>
<evidence type="ECO:0000256" key="14">
    <source>
        <dbReference type="ARBA" id="ARBA00023157"/>
    </source>
</evidence>
<dbReference type="GO" id="GO:0004525">
    <property type="term" value="F:ribonuclease III activity"/>
    <property type="evidence" value="ECO:0007669"/>
    <property type="project" value="InterPro"/>
</dbReference>
<dbReference type="CDD" id="cd00593">
    <property type="entry name" value="RIBOc"/>
    <property type="match status" value="2"/>
</dbReference>
<dbReference type="PANTHER" id="PTHR14950">
    <property type="entry name" value="DICER-RELATED"/>
    <property type="match status" value="1"/>
</dbReference>
<feature type="region of interest" description="Disordered" evidence="19">
    <location>
        <begin position="2051"/>
        <end position="2235"/>
    </location>
</feature>
<dbReference type="InterPro" id="IPR038248">
    <property type="entry name" value="Dicer_dimer_sf"/>
</dbReference>
<evidence type="ECO:0000256" key="5">
    <source>
        <dbReference type="ARBA" id="ARBA00022723"/>
    </source>
</evidence>
<dbReference type="SMART" id="SM00487">
    <property type="entry name" value="DEXDc"/>
    <property type="match status" value="1"/>
</dbReference>
<feature type="region of interest" description="Disordered" evidence="19">
    <location>
        <begin position="1903"/>
        <end position="1922"/>
    </location>
</feature>
<dbReference type="Pfam" id="PF04851">
    <property type="entry name" value="ResIII"/>
    <property type="match status" value="1"/>
</dbReference>
<keyword evidence="4" id="KW-0540">Nuclease</keyword>
<dbReference type="SUPFAM" id="SSF101690">
    <property type="entry name" value="PAZ domain"/>
    <property type="match status" value="1"/>
</dbReference>
<evidence type="ECO:0000256" key="8">
    <source>
        <dbReference type="ARBA" id="ARBA00022759"/>
    </source>
</evidence>
<keyword evidence="13 18" id="KW-0694">RNA-binding</keyword>
<evidence type="ECO:0000259" key="21">
    <source>
        <dbReference type="PROSITE" id="PS50142"/>
    </source>
</evidence>
<dbReference type="Pfam" id="PF03368">
    <property type="entry name" value="Dicer_dimer"/>
    <property type="match status" value="1"/>
</dbReference>
<keyword evidence="7" id="KW-0547">Nucleotide-binding</keyword>
<reference evidence="27" key="1">
    <citation type="submission" date="2024-02" db="UniProtKB">
        <authorList>
            <consortium name="WormBaseParasite"/>
        </authorList>
    </citation>
    <scope>IDENTIFICATION</scope>
</reference>
<name>A0AAF3F2A7_9BILA</name>